<proteinExistence type="predicted"/>
<evidence type="ECO:0000313" key="2">
    <source>
        <dbReference type="Proteomes" id="UP000544134"/>
    </source>
</evidence>
<organism evidence="1 2">
    <name type="scientific">Paraburkholderia polaris</name>
    <dbReference type="NCBI Taxonomy" id="2728848"/>
    <lineage>
        <taxon>Bacteria</taxon>
        <taxon>Pseudomonadati</taxon>
        <taxon>Pseudomonadota</taxon>
        <taxon>Betaproteobacteria</taxon>
        <taxon>Burkholderiales</taxon>
        <taxon>Burkholderiaceae</taxon>
        <taxon>Paraburkholderia</taxon>
    </lineage>
</organism>
<protein>
    <submittedName>
        <fullName evidence="1">Uncharacterized protein</fullName>
    </submittedName>
</protein>
<name>A0A848INM7_9BURK</name>
<gene>
    <name evidence="1" type="ORF">HHL24_36515</name>
</gene>
<sequence>MSYPPCFQTLHDEPGPVGYLGRGTHYSVLRVPTWHDELMNQIQYGRFLDFAIIWDEDHDDRVLDAILIMCLTGLLAPVRCIGERKGVLSVLLAPATVKTWDEDTFQRYREDVVDVCAYLDDPWTAEINSMDSTQHSIIQAPAENVATYLKNIDNIIRGLCICTAPRTNKSTRS</sequence>
<dbReference type="EMBL" id="JABBGJ010000052">
    <property type="protein sequence ID" value="NMM03381.1"/>
    <property type="molecule type" value="Genomic_DNA"/>
</dbReference>
<evidence type="ECO:0000313" key="1">
    <source>
        <dbReference type="EMBL" id="NMM03381.1"/>
    </source>
</evidence>
<reference evidence="1 2" key="1">
    <citation type="submission" date="2020-04" db="EMBL/GenBank/DDBJ databases">
        <title>Paraburkholderia sp. RP-4-7 isolated from soil.</title>
        <authorList>
            <person name="Dahal R.H."/>
        </authorList>
    </citation>
    <scope>NUCLEOTIDE SEQUENCE [LARGE SCALE GENOMIC DNA]</scope>
    <source>
        <strain evidence="1 2">RP-4-7</strain>
    </source>
</reference>
<comment type="caution">
    <text evidence="1">The sequence shown here is derived from an EMBL/GenBank/DDBJ whole genome shotgun (WGS) entry which is preliminary data.</text>
</comment>
<dbReference type="AlphaFoldDB" id="A0A848INM7"/>
<accession>A0A848INM7</accession>
<dbReference type="RefSeq" id="WP_169490130.1">
    <property type="nucleotide sequence ID" value="NZ_JABBGJ010000052.1"/>
</dbReference>
<dbReference type="Proteomes" id="UP000544134">
    <property type="component" value="Unassembled WGS sequence"/>
</dbReference>
<keyword evidence="2" id="KW-1185">Reference proteome</keyword>